<reference evidence="1 2" key="1">
    <citation type="submission" date="2018-01" db="EMBL/GenBank/DDBJ databases">
        <title>Draft Genome Sequence of Salmonella Enteritidis Phage SE131.</title>
        <authorList>
            <person name="Kim Y."/>
            <person name="Han B.K."/>
            <person name="Kim H."/>
            <person name="Kim D."/>
        </authorList>
    </citation>
    <scope>NUCLEOTIDE SEQUENCE [LARGE SCALE GENOMIC DNA]</scope>
</reference>
<protein>
    <submittedName>
        <fullName evidence="1">Uncharacterized protein</fullName>
    </submittedName>
</protein>
<proteinExistence type="predicted"/>
<dbReference type="KEGG" id="vg:77948366"/>
<dbReference type="Proteomes" id="UP000240649">
    <property type="component" value="Segment"/>
</dbReference>
<accession>A0A2P1CAK5</accession>
<keyword evidence="2" id="KW-1185">Reference proteome</keyword>
<dbReference type="EMBL" id="MG873442">
    <property type="protein sequence ID" value="AVJ48247.1"/>
    <property type="molecule type" value="Genomic_DNA"/>
</dbReference>
<sequence length="106" mass="12830">MFTNPERGVYEENRELKIKNIELSADNEMMKHRIKAQQEVIDRLTEWLELFNGPMESVVIQRKLEKPVQLPFGREIYEFQMVEPYMRDERPSPNVTEIKRLKITYE</sequence>
<dbReference type="RefSeq" id="YP_010672096.1">
    <property type="nucleotide sequence ID" value="NC_070974.1"/>
</dbReference>
<name>A0A2P1CAK5_9CAUD</name>
<evidence type="ECO:0000313" key="1">
    <source>
        <dbReference type="EMBL" id="AVJ48247.1"/>
    </source>
</evidence>
<organism evidence="1 2">
    <name type="scientific">Salmonella phage SE131</name>
    <dbReference type="NCBI Taxonomy" id="2081631"/>
    <lineage>
        <taxon>Viruses</taxon>
        <taxon>Duplodnaviria</taxon>
        <taxon>Heunggongvirae</taxon>
        <taxon>Uroviricota</taxon>
        <taxon>Caudoviricetes</taxon>
        <taxon>Grimontviridae</taxon>
        <taxon>Moazamivirus</taxon>
        <taxon>Moazamivirus SE131</taxon>
    </lineage>
</organism>
<dbReference type="GeneID" id="77948366"/>
<evidence type="ECO:0000313" key="2">
    <source>
        <dbReference type="Proteomes" id="UP000240649"/>
    </source>
</evidence>